<proteinExistence type="predicted"/>
<gene>
    <name evidence="1" type="ORF">L3Q82_013628</name>
</gene>
<evidence type="ECO:0000313" key="1">
    <source>
        <dbReference type="EMBL" id="KAI3361486.1"/>
    </source>
</evidence>
<name>A0ACB8W189_9TELE</name>
<evidence type="ECO:0000313" key="2">
    <source>
        <dbReference type="Proteomes" id="UP000831701"/>
    </source>
</evidence>
<reference evidence="1" key="1">
    <citation type="submission" date="2022-04" db="EMBL/GenBank/DDBJ databases">
        <title>Jade perch genome.</title>
        <authorList>
            <person name="Chao B."/>
        </authorList>
    </citation>
    <scope>NUCLEOTIDE SEQUENCE</scope>
    <source>
        <strain evidence="1">CB-2022</strain>
    </source>
</reference>
<sequence length="493" mass="52965">MKVEEPRSDTRAAFLHAPLGAGDMEAVEALMSMTKQWRTRGLQLRHFRPLTPSSDYSEDDSAPLGSTVPQDSPWCMTPPYSPHNFEATHPPSAATLHQPAADGSPSRQPREEAHLHTHTAASQKKFQCTSVIRHTSDGVYCPRNAHTVSRDDTLNQDHTKDSKSDLSSEDSEGSIAATPQRHFNVVEASQPLLSLFGQDDKSNTPQLVSFVPASGPGVSPVYCQVPLVSSSSSTAVQNPVTAPESLEQCLLHVPSALTAMHTPLPQQHKQQQAPPQTQAASPAQVFLLGGQVAKGPVMLFVPQPAVPALYVQPVMVTPGGTKLQAIAPAPGPAVLEQKRSQLQPEVSRVRSHVCPLEDCNKTYFKSSHLKAHMRTHTGPNSKEASVSPSLFQQVKSLSNANGRAARGFSLALTSCLATVVPTRERKSSPVPCASAASCVATTWPSTPGDTLYWGRHPAGREGSPSLLTSALLFNKLSARHPEDDTKVKNCETE</sequence>
<organism evidence="1 2">
    <name type="scientific">Scortum barcoo</name>
    <name type="common">barcoo grunter</name>
    <dbReference type="NCBI Taxonomy" id="214431"/>
    <lineage>
        <taxon>Eukaryota</taxon>
        <taxon>Metazoa</taxon>
        <taxon>Chordata</taxon>
        <taxon>Craniata</taxon>
        <taxon>Vertebrata</taxon>
        <taxon>Euteleostomi</taxon>
        <taxon>Actinopterygii</taxon>
        <taxon>Neopterygii</taxon>
        <taxon>Teleostei</taxon>
        <taxon>Neoteleostei</taxon>
        <taxon>Acanthomorphata</taxon>
        <taxon>Eupercaria</taxon>
        <taxon>Centrarchiformes</taxon>
        <taxon>Terapontoidei</taxon>
        <taxon>Terapontidae</taxon>
        <taxon>Scortum</taxon>
    </lineage>
</organism>
<feature type="non-terminal residue" evidence="1">
    <location>
        <position position="493"/>
    </location>
</feature>
<comment type="caution">
    <text evidence="1">The sequence shown here is derived from an EMBL/GenBank/DDBJ whole genome shotgun (WGS) entry which is preliminary data.</text>
</comment>
<protein>
    <submittedName>
        <fullName evidence="1">Uncharacterized protein</fullName>
    </submittedName>
</protein>
<keyword evidence="2" id="KW-1185">Reference proteome</keyword>
<dbReference type="Proteomes" id="UP000831701">
    <property type="component" value="Chromosome 16"/>
</dbReference>
<accession>A0ACB8W189</accession>
<dbReference type="EMBL" id="CM041546">
    <property type="protein sequence ID" value="KAI3361486.1"/>
    <property type="molecule type" value="Genomic_DNA"/>
</dbReference>